<evidence type="ECO:0000313" key="2">
    <source>
        <dbReference type="Proteomes" id="UP000223364"/>
    </source>
</evidence>
<dbReference type="SUPFAM" id="SSF103642">
    <property type="entry name" value="Sec-C motif"/>
    <property type="match status" value="1"/>
</dbReference>
<dbReference type="Proteomes" id="UP000223364">
    <property type="component" value="Unassembled WGS sequence"/>
</dbReference>
<proteinExistence type="predicted"/>
<dbReference type="InterPro" id="IPR004027">
    <property type="entry name" value="SEC_C_motif"/>
</dbReference>
<accession>A0A2C4PUY7</accession>
<dbReference type="AlphaFoldDB" id="A0A2C4PUY7"/>
<dbReference type="Pfam" id="PF02810">
    <property type="entry name" value="SEC-C"/>
    <property type="match status" value="1"/>
</dbReference>
<comment type="caution">
    <text evidence="1">The sequence shown here is derived from an EMBL/GenBank/DDBJ whole genome shotgun (WGS) entry which is preliminary data.</text>
</comment>
<dbReference type="RefSeq" id="WP_098816021.1">
    <property type="nucleotide sequence ID" value="NZ_NUSP01000032.1"/>
</dbReference>
<sequence>MEGMTQLEYLTAIAIRDNYRDVIEIKRNDSCPCGSGLKFKNCHKDSGDKWVKGFEFDDGNFLYENVSLTINLLETIKEILLKLKSCNSIDEEVGLELIEELYTVYDPAIQQLQKNAPCQKGCTACCFQDVALQKIEVQRISRYMDKQIKKNIKHNLKEKKVREEIPTSLWRDRKNSMEPCPFINITKGECSIYSVRPFKCKSHFVASSPNLCNEIDGKIIFYNDDRYIMLTESVIAYINKLVYDDIHPTLIRNFYQEVSFKKRFFEISKDFTGKIMKGF</sequence>
<name>A0A2C4PUY7_9BACI</name>
<dbReference type="Pfam" id="PF03692">
    <property type="entry name" value="CxxCxxCC"/>
    <property type="match status" value="1"/>
</dbReference>
<evidence type="ECO:0000313" key="1">
    <source>
        <dbReference type="EMBL" id="PHD56637.1"/>
    </source>
</evidence>
<gene>
    <name evidence="1" type="ORF">COF57_26295</name>
</gene>
<dbReference type="Gene3D" id="3.10.450.50">
    <property type="match status" value="1"/>
</dbReference>
<organism evidence="1 2">
    <name type="scientific">Bacillus wiedmannii</name>
    <dbReference type="NCBI Taxonomy" id="1890302"/>
    <lineage>
        <taxon>Bacteria</taxon>
        <taxon>Bacillati</taxon>
        <taxon>Bacillota</taxon>
        <taxon>Bacilli</taxon>
        <taxon>Bacillales</taxon>
        <taxon>Bacillaceae</taxon>
        <taxon>Bacillus</taxon>
        <taxon>Bacillus cereus group</taxon>
    </lineage>
</organism>
<protein>
    <submittedName>
        <fullName evidence="1">Preprotein translocase subunit SecA</fullName>
    </submittedName>
</protein>
<dbReference type="InterPro" id="IPR005358">
    <property type="entry name" value="Puta_zinc/iron-chelating_dom"/>
</dbReference>
<reference evidence="1 2" key="1">
    <citation type="submission" date="2017-09" db="EMBL/GenBank/DDBJ databases">
        <title>Large-scale bioinformatics analysis of Bacillus genomes uncovers conserved roles of natural products in bacterial physiology.</title>
        <authorList>
            <consortium name="Agbiome Team Llc"/>
            <person name="Bleich R.M."/>
            <person name="Grubbs K.J."/>
            <person name="Santa Maria K.C."/>
            <person name="Allen S.E."/>
            <person name="Farag S."/>
            <person name="Shank E.A."/>
            <person name="Bowers A."/>
        </authorList>
    </citation>
    <scope>NUCLEOTIDE SEQUENCE [LARGE SCALE GENOMIC DNA]</scope>
    <source>
        <strain evidence="1 2">AFS044295</strain>
    </source>
</reference>
<dbReference type="EMBL" id="NUSP01000032">
    <property type="protein sequence ID" value="PHD56637.1"/>
    <property type="molecule type" value="Genomic_DNA"/>
</dbReference>